<feature type="non-terminal residue" evidence="2">
    <location>
        <position position="1"/>
    </location>
</feature>
<accession>A0A8S2REY1</accession>
<organism evidence="2 4">
    <name type="scientific">Rotaria magnacalcarata</name>
    <dbReference type="NCBI Taxonomy" id="392030"/>
    <lineage>
        <taxon>Eukaryota</taxon>
        <taxon>Metazoa</taxon>
        <taxon>Spiralia</taxon>
        <taxon>Gnathifera</taxon>
        <taxon>Rotifera</taxon>
        <taxon>Eurotatoria</taxon>
        <taxon>Bdelloidea</taxon>
        <taxon>Philodinida</taxon>
        <taxon>Philodinidae</taxon>
        <taxon>Rotaria</taxon>
    </lineage>
</organism>
<name>A0A8S2REY1_9BILA</name>
<dbReference type="Proteomes" id="UP000681967">
    <property type="component" value="Unassembled WGS sequence"/>
</dbReference>
<evidence type="ECO:0000313" key="4">
    <source>
        <dbReference type="Proteomes" id="UP000681967"/>
    </source>
</evidence>
<sequence length="66" mass="7236">MQLKNLEETIRQELESTINCCQQALHSLDGKATTARTLTSSHTTPIATRKTSSISTTHTTPSSFDD</sequence>
<evidence type="ECO:0000313" key="3">
    <source>
        <dbReference type="EMBL" id="CAF4283832.1"/>
    </source>
</evidence>
<proteinExistence type="predicted"/>
<dbReference type="AlphaFoldDB" id="A0A8S2REY1"/>
<reference evidence="2" key="1">
    <citation type="submission" date="2021-02" db="EMBL/GenBank/DDBJ databases">
        <authorList>
            <person name="Nowell W R."/>
        </authorList>
    </citation>
    <scope>NUCLEOTIDE SEQUENCE</scope>
</reference>
<gene>
    <name evidence="2" type="ORF">BYL167_LOCUS22014</name>
    <name evidence="3" type="ORF">GIL414_LOCUS25086</name>
</gene>
<feature type="compositionally biased region" description="Low complexity" evidence="1">
    <location>
        <begin position="51"/>
        <end position="66"/>
    </location>
</feature>
<feature type="region of interest" description="Disordered" evidence="1">
    <location>
        <begin position="33"/>
        <end position="66"/>
    </location>
</feature>
<dbReference type="EMBL" id="CAJOBJ010032996">
    <property type="protein sequence ID" value="CAF4283832.1"/>
    <property type="molecule type" value="Genomic_DNA"/>
</dbReference>
<comment type="caution">
    <text evidence="2">The sequence shown here is derived from an EMBL/GenBank/DDBJ whole genome shotgun (WGS) entry which is preliminary data.</text>
</comment>
<evidence type="ECO:0000256" key="1">
    <source>
        <dbReference type="SAM" id="MobiDB-lite"/>
    </source>
</evidence>
<feature type="compositionally biased region" description="Low complexity" evidence="1">
    <location>
        <begin position="33"/>
        <end position="44"/>
    </location>
</feature>
<evidence type="ECO:0000313" key="2">
    <source>
        <dbReference type="EMBL" id="CAF4161872.1"/>
    </source>
</evidence>
<protein>
    <submittedName>
        <fullName evidence="2">Uncharacterized protein</fullName>
    </submittedName>
</protein>
<dbReference type="EMBL" id="CAJOBH010011296">
    <property type="protein sequence ID" value="CAF4161872.1"/>
    <property type="molecule type" value="Genomic_DNA"/>
</dbReference>
<dbReference type="Proteomes" id="UP000681720">
    <property type="component" value="Unassembled WGS sequence"/>
</dbReference>